<dbReference type="EMBL" id="VSSQ01101407">
    <property type="protein sequence ID" value="MPN43169.1"/>
    <property type="molecule type" value="Genomic_DNA"/>
</dbReference>
<reference evidence="1" key="1">
    <citation type="submission" date="2019-08" db="EMBL/GenBank/DDBJ databases">
        <authorList>
            <person name="Kucharzyk K."/>
            <person name="Murdoch R.W."/>
            <person name="Higgins S."/>
            <person name="Loffler F."/>
        </authorList>
    </citation>
    <scope>NUCLEOTIDE SEQUENCE</scope>
</reference>
<proteinExistence type="predicted"/>
<organism evidence="1">
    <name type="scientific">bioreactor metagenome</name>
    <dbReference type="NCBI Taxonomy" id="1076179"/>
    <lineage>
        <taxon>unclassified sequences</taxon>
        <taxon>metagenomes</taxon>
        <taxon>ecological metagenomes</taxon>
    </lineage>
</organism>
<evidence type="ECO:0000313" key="1">
    <source>
        <dbReference type="EMBL" id="MPN43169.1"/>
    </source>
</evidence>
<comment type="caution">
    <text evidence="1">The sequence shown here is derived from an EMBL/GenBank/DDBJ whole genome shotgun (WGS) entry which is preliminary data.</text>
</comment>
<protein>
    <submittedName>
        <fullName evidence="1">Uncharacterized protein</fullName>
    </submittedName>
</protein>
<accession>A0A645HYB1</accession>
<gene>
    <name evidence="1" type="ORF">SDC9_190728</name>
</gene>
<name>A0A645HYB1_9ZZZZ</name>
<sequence>MHYLIASPILRERNRRAGQISGKLFQLLFKPFAERKRVRNRSCKPDHDLIVVEPFHLFCRCLHDDGFAHRHLSVAGNRRLAVLLNGQYRCTPEFQAGDPPICSTANRQAQLLVRRGQVDSTCLP</sequence>
<dbReference type="AlphaFoldDB" id="A0A645HYB1"/>